<dbReference type="AlphaFoldDB" id="A0A7J7V0H1"/>
<name>A0A7J7V0H1_PIPKU</name>
<organism evidence="1 2">
    <name type="scientific">Pipistrellus kuhlii</name>
    <name type="common">Kuhl's pipistrelle</name>
    <dbReference type="NCBI Taxonomy" id="59472"/>
    <lineage>
        <taxon>Eukaryota</taxon>
        <taxon>Metazoa</taxon>
        <taxon>Chordata</taxon>
        <taxon>Craniata</taxon>
        <taxon>Vertebrata</taxon>
        <taxon>Euteleostomi</taxon>
        <taxon>Mammalia</taxon>
        <taxon>Eutheria</taxon>
        <taxon>Laurasiatheria</taxon>
        <taxon>Chiroptera</taxon>
        <taxon>Yangochiroptera</taxon>
        <taxon>Vespertilionidae</taxon>
        <taxon>Pipistrellus</taxon>
    </lineage>
</organism>
<gene>
    <name evidence="1" type="ORF">mPipKuh1_008669</name>
</gene>
<keyword evidence="2" id="KW-1185">Reference proteome</keyword>
<proteinExistence type="predicted"/>
<comment type="caution">
    <text evidence="1">The sequence shown here is derived from an EMBL/GenBank/DDBJ whole genome shotgun (WGS) entry which is preliminary data.</text>
</comment>
<accession>A0A7J7V0H1</accession>
<protein>
    <submittedName>
        <fullName evidence="1">Uncharacterized protein</fullName>
    </submittedName>
</protein>
<evidence type="ECO:0000313" key="2">
    <source>
        <dbReference type="Proteomes" id="UP000558488"/>
    </source>
</evidence>
<evidence type="ECO:0000313" key="1">
    <source>
        <dbReference type="EMBL" id="KAF6318687.1"/>
    </source>
</evidence>
<reference evidence="1 2" key="1">
    <citation type="journal article" date="2020" name="Nature">
        <title>Six reference-quality genomes reveal evolution of bat adaptations.</title>
        <authorList>
            <person name="Jebb D."/>
            <person name="Huang Z."/>
            <person name="Pippel M."/>
            <person name="Hughes G.M."/>
            <person name="Lavrichenko K."/>
            <person name="Devanna P."/>
            <person name="Winkler S."/>
            <person name="Jermiin L.S."/>
            <person name="Skirmuntt E.C."/>
            <person name="Katzourakis A."/>
            <person name="Burkitt-Gray L."/>
            <person name="Ray D.A."/>
            <person name="Sullivan K.A.M."/>
            <person name="Roscito J.G."/>
            <person name="Kirilenko B.M."/>
            <person name="Davalos L.M."/>
            <person name="Corthals A.P."/>
            <person name="Power M.L."/>
            <person name="Jones G."/>
            <person name="Ransome R.D."/>
            <person name="Dechmann D.K.N."/>
            <person name="Locatelli A.G."/>
            <person name="Puechmaille S.J."/>
            <person name="Fedrigo O."/>
            <person name="Jarvis E.D."/>
            <person name="Hiller M."/>
            <person name="Vernes S.C."/>
            <person name="Myers E.W."/>
            <person name="Teeling E.C."/>
        </authorList>
    </citation>
    <scope>NUCLEOTIDE SEQUENCE [LARGE SCALE GENOMIC DNA]</scope>
    <source>
        <strain evidence="1">MPipKuh1</strain>
        <tissue evidence="1">Flight muscle</tissue>
    </source>
</reference>
<sequence>MAPGTWGLTQKRRFSRENEPPCCRNQNGQPFAHPQAFSKTCKRPVASLPHVTFVLLPIEAAGLGFSPRNQTLLALVPTGSPDPCVSGFRGSHFLLLLFSWGGGVVLRPGPCTAWSHRLPRSSPGLTSDFPQRLGAGAPAAVCGGSLCPRAAAGGVVTSTTSWGPARWPQKWRADLCLSGACFDFQF</sequence>
<dbReference type="EMBL" id="JACAGB010000017">
    <property type="protein sequence ID" value="KAF6318687.1"/>
    <property type="molecule type" value="Genomic_DNA"/>
</dbReference>
<dbReference type="Proteomes" id="UP000558488">
    <property type="component" value="Unassembled WGS sequence"/>
</dbReference>